<feature type="transmembrane region" description="Helical" evidence="1">
    <location>
        <begin position="61"/>
        <end position="78"/>
    </location>
</feature>
<accession>J9H3W7</accession>
<comment type="caution">
    <text evidence="2">The sequence shown here is derived from an EMBL/GenBank/DDBJ whole genome shotgun (WGS) entry which is preliminary data.</text>
</comment>
<feature type="transmembrane region" description="Helical" evidence="1">
    <location>
        <begin position="216"/>
        <end position="235"/>
    </location>
</feature>
<protein>
    <submittedName>
        <fullName evidence="2">Sodium-dependent transporter</fullName>
    </submittedName>
</protein>
<feature type="transmembrane region" description="Helical" evidence="1">
    <location>
        <begin position="149"/>
        <end position="170"/>
    </location>
</feature>
<dbReference type="Gene3D" id="1.20.1530.20">
    <property type="match status" value="1"/>
</dbReference>
<evidence type="ECO:0000256" key="1">
    <source>
        <dbReference type="SAM" id="Phobius"/>
    </source>
</evidence>
<feature type="transmembrane region" description="Helical" evidence="1">
    <location>
        <begin position="33"/>
        <end position="49"/>
    </location>
</feature>
<name>J9H3W7_9ZZZZ</name>
<keyword evidence="1" id="KW-1133">Transmembrane helix</keyword>
<sequence length="301" mass="32940">MKQMLTFLKNWTLPLAMLAGALGYPLFVTLSFLTPYLIFVMLLLTFCKVSHRDLKPRPLHAWLLLIQVGGALAAYVLLCGANKIVAEGVMVCVLCPTATAAAVITSKLGGSAASLTTYTLLANIVAALVVPVLFPLIETQPNVALVKAFLIILGKVFPLLICPFLVACLLRRFVPKVHQRLLGYHEMAFYLWAVSLTIVTAQTFQSLVHSSADGRTELWLASGALAACGCQFFLGKTIGSLYGDRISGGQALGQKNTILALWMAHTYLHPLSSIAPGSYVLWQNFFNSWQLWKKRRKETGL</sequence>
<feature type="transmembrane region" description="Helical" evidence="1">
    <location>
        <begin position="182"/>
        <end position="204"/>
    </location>
</feature>
<gene>
    <name evidence="2" type="ORF">EVA_00676</name>
</gene>
<organism evidence="2">
    <name type="scientific">gut metagenome</name>
    <dbReference type="NCBI Taxonomy" id="749906"/>
    <lineage>
        <taxon>unclassified sequences</taxon>
        <taxon>metagenomes</taxon>
        <taxon>organismal metagenomes</taxon>
    </lineage>
</organism>
<reference evidence="2" key="1">
    <citation type="journal article" date="2012" name="PLoS ONE">
        <title>Gene sets for utilization of primary and secondary nutrition supplies in the distal gut of endangered iberian lynx.</title>
        <authorList>
            <person name="Alcaide M."/>
            <person name="Messina E."/>
            <person name="Richter M."/>
            <person name="Bargiela R."/>
            <person name="Peplies J."/>
            <person name="Huws S.A."/>
            <person name="Newbold C.J."/>
            <person name="Golyshin P.N."/>
            <person name="Simon M.A."/>
            <person name="Lopez G."/>
            <person name="Yakimov M.M."/>
            <person name="Ferrer M."/>
        </authorList>
    </citation>
    <scope>NUCLEOTIDE SEQUENCE</scope>
</reference>
<dbReference type="InterPro" id="IPR038770">
    <property type="entry name" value="Na+/solute_symporter_sf"/>
</dbReference>
<keyword evidence="1" id="KW-0812">Transmembrane</keyword>
<proteinExistence type="predicted"/>
<feature type="transmembrane region" description="Helical" evidence="1">
    <location>
        <begin position="84"/>
        <end position="105"/>
    </location>
</feature>
<dbReference type="AlphaFoldDB" id="J9H3W7"/>
<feature type="transmembrane region" description="Helical" evidence="1">
    <location>
        <begin position="117"/>
        <end position="137"/>
    </location>
</feature>
<keyword evidence="1" id="KW-0472">Membrane</keyword>
<dbReference type="EMBL" id="AMCI01000130">
    <property type="protein sequence ID" value="EJX10693.1"/>
    <property type="molecule type" value="Genomic_DNA"/>
</dbReference>
<evidence type="ECO:0000313" key="2">
    <source>
        <dbReference type="EMBL" id="EJX10693.1"/>
    </source>
</evidence>